<dbReference type="EMBL" id="VSRR010061271">
    <property type="protein sequence ID" value="MPC83008.1"/>
    <property type="molecule type" value="Genomic_DNA"/>
</dbReference>
<dbReference type="Proteomes" id="UP000324222">
    <property type="component" value="Unassembled WGS sequence"/>
</dbReference>
<sequence length="97" mass="9987">MQLVLERAHRIGPHREGKPRTTNQPPVTEEGAVGSGAEGDSRVDAAGPADVALRVTDSQVAGVWSGGAGREGASPSLPMPGHFPYSVSCCAYCLVTT</sequence>
<proteinExistence type="predicted"/>
<dbReference type="AlphaFoldDB" id="A0A5B7IQE3"/>
<comment type="caution">
    <text evidence="2">The sequence shown here is derived from an EMBL/GenBank/DDBJ whole genome shotgun (WGS) entry which is preliminary data.</text>
</comment>
<feature type="region of interest" description="Disordered" evidence="1">
    <location>
        <begin position="1"/>
        <end position="44"/>
    </location>
</feature>
<organism evidence="2 3">
    <name type="scientific">Portunus trituberculatus</name>
    <name type="common">Swimming crab</name>
    <name type="synonym">Neptunus trituberculatus</name>
    <dbReference type="NCBI Taxonomy" id="210409"/>
    <lineage>
        <taxon>Eukaryota</taxon>
        <taxon>Metazoa</taxon>
        <taxon>Ecdysozoa</taxon>
        <taxon>Arthropoda</taxon>
        <taxon>Crustacea</taxon>
        <taxon>Multicrustacea</taxon>
        <taxon>Malacostraca</taxon>
        <taxon>Eumalacostraca</taxon>
        <taxon>Eucarida</taxon>
        <taxon>Decapoda</taxon>
        <taxon>Pleocyemata</taxon>
        <taxon>Brachyura</taxon>
        <taxon>Eubrachyura</taxon>
        <taxon>Portunoidea</taxon>
        <taxon>Portunidae</taxon>
        <taxon>Portuninae</taxon>
        <taxon>Portunus</taxon>
    </lineage>
</organism>
<feature type="compositionally biased region" description="Basic and acidic residues" evidence="1">
    <location>
        <begin position="1"/>
        <end position="19"/>
    </location>
</feature>
<name>A0A5B7IQE3_PORTR</name>
<accession>A0A5B7IQE3</accession>
<evidence type="ECO:0000256" key="1">
    <source>
        <dbReference type="SAM" id="MobiDB-lite"/>
    </source>
</evidence>
<gene>
    <name evidence="2" type="ORF">E2C01_077697</name>
</gene>
<keyword evidence="3" id="KW-1185">Reference proteome</keyword>
<protein>
    <submittedName>
        <fullName evidence="2">Uncharacterized protein</fullName>
    </submittedName>
</protein>
<evidence type="ECO:0000313" key="3">
    <source>
        <dbReference type="Proteomes" id="UP000324222"/>
    </source>
</evidence>
<reference evidence="2 3" key="1">
    <citation type="submission" date="2019-05" db="EMBL/GenBank/DDBJ databases">
        <title>Another draft genome of Portunus trituberculatus and its Hox gene families provides insights of decapod evolution.</title>
        <authorList>
            <person name="Jeong J.-H."/>
            <person name="Song I."/>
            <person name="Kim S."/>
            <person name="Choi T."/>
            <person name="Kim D."/>
            <person name="Ryu S."/>
            <person name="Kim W."/>
        </authorList>
    </citation>
    <scope>NUCLEOTIDE SEQUENCE [LARGE SCALE GENOMIC DNA]</scope>
    <source>
        <tissue evidence="2">Muscle</tissue>
    </source>
</reference>
<evidence type="ECO:0000313" key="2">
    <source>
        <dbReference type="EMBL" id="MPC83008.1"/>
    </source>
</evidence>